<keyword evidence="3" id="KW-0694">RNA-binding</keyword>
<dbReference type="Gene3D" id="3.30.70.330">
    <property type="match status" value="1"/>
</dbReference>
<name>A0A183HT72_9BILA</name>
<dbReference type="Proteomes" id="UP000267606">
    <property type="component" value="Unassembled WGS sequence"/>
</dbReference>
<evidence type="ECO:0000256" key="4">
    <source>
        <dbReference type="SAM" id="MobiDB-lite"/>
    </source>
</evidence>
<comment type="subcellular location">
    <subcellularLocation>
        <location evidence="1">Nucleus</location>
    </subcellularLocation>
</comment>
<dbReference type="STRING" id="387005.A0A183HT72"/>
<keyword evidence="2" id="KW-0539">Nucleus</keyword>
<proteinExistence type="predicted"/>
<evidence type="ECO:0000313" key="6">
    <source>
        <dbReference type="EMBL" id="VDO70505.1"/>
    </source>
</evidence>
<dbReference type="PANTHER" id="PTHR48033:SF9">
    <property type="entry name" value="TAR DNA-BINDING PROTEIN 43"/>
    <property type="match status" value="1"/>
</dbReference>
<dbReference type="AlphaFoldDB" id="A0A183HT72"/>
<sequence>MIPAHETISTKLYVGRVWNTLTEKDIFDALDEEAKKYSPRAKVERVFIPKPHRGFAFVTVNDPNVTKRFCQIRDFVIKGKSVCVSIPTPKNNAKQMQQQQQQQQQQPMQSQDAYAAPQYPMQQLPQGSTYSYPQPLNYPVQYPANQNWVNPPRASYRTGARMAYGYDNQQ</sequence>
<reference evidence="8" key="1">
    <citation type="submission" date="2016-06" db="UniProtKB">
        <authorList>
            <consortium name="WormBaseParasite"/>
        </authorList>
    </citation>
    <scope>IDENTIFICATION</scope>
</reference>
<evidence type="ECO:0000256" key="3">
    <source>
        <dbReference type="PROSITE-ProRule" id="PRU00176"/>
    </source>
</evidence>
<evidence type="ECO:0000313" key="7">
    <source>
        <dbReference type="Proteomes" id="UP000267606"/>
    </source>
</evidence>
<dbReference type="InterPro" id="IPR035979">
    <property type="entry name" value="RBD_domain_sf"/>
</dbReference>
<feature type="domain" description="RRM" evidence="5">
    <location>
        <begin position="10"/>
        <end position="89"/>
    </location>
</feature>
<feature type="compositionally biased region" description="Low complexity" evidence="4">
    <location>
        <begin position="95"/>
        <end position="111"/>
    </location>
</feature>
<evidence type="ECO:0000313" key="8">
    <source>
        <dbReference type="WBParaSite" id="OFLC_0001068401-mRNA-1"/>
    </source>
</evidence>
<keyword evidence="7" id="KW-1185">Reference proteome</keyword>
<feature type="compositionally biased region" description="Polar residues" evidence="4">
    <location>
        <begin position="120"/>
        <end position="134"/>
    </location>
</feature>
<feature type="region of interest" description="Disordered" evidence="4">
    <location>
        <begin position="88"/>
        <end position="136"/>
    </location>
</feature>
<dbReference type="SMART" id="SM00360">
    <property type="entry name" value="RRM"/>
    <property type="match status" value="1"/>
</dbReference>
<dbReference type="InterPro" id="IPR000504">
    <property type="entry name" value="RRM_dom"/>
</dbReference>
<dbReference type="WBParaSite" id="OFLC_0001068401-mRNA-1">
    <property type="protein sequence ID" value="OFLC_0001068401-mRNA-1"/>
    <property type="gene ID" value="OFLC_0001068401"/>
</dbReference>
<dbReference type="GO" id="GO:0010468">
    <property type="term" value="P:regulation of gene expression"/>
    <property type="evidence" value="ECO:0007669"/>
    <property type="project" value="TreeGrafter"/>
</dbReference>
<dbReference type="InterPro" id="IPR012677">
    <property type="entry name" value="Nucleotide-bd_a/b_plait_sf"/>
</dbReference>
<organism evidence="8">
    <name type="scientific">Onchocerca flexuosa</name>
    <dbReference type="NCBI Taxonomy" id="387005"/>
    <lineage>
        <taxon>Eukaryota</taxon>
        <taxon>Metazoa</taxon>
        <taxon>Ecdysozoa</taxon>
        <taxon>Nematoda</taxon>
        <taxon>Chromadorea</taxon>
        <taxon>Rhabditida</taxon>
        <taxon>Spirurina</taxon>
        <taxon>Spiruromorpha</taxon>
        <taxon>Filarioidea</taxon>
        <taxon>Onchocercidae</taxon>
        <taxon>Onchocerca</taxon>
    </lineage>
</organism>
<evidence type="ECO:0000259" key="5">
    <source>
        <dbReference type="PROSITE" id="PS50102"/>
    </source>
</evidence>
<dbReference type="GO" id="GO:0005654">
    <property type="term" value="C:nucleoplasm"/>
    <property type="evidence" value="ECO:0007669"/>
    <property type="project" value="TreeGrafter"/>
</dbReference>
<dbReference type="EMBL" id="UZAJ01014514">
    <property type="protein sequence ID" value="VDO70505.1"/>
    <property type="molecule type" value="Genomic_DNA"/>
</dbReference>
<evidence type="ECO:0000256" key="1">
    <source>
        <dbReference type="ARBA" id="ARBA00004123"/>
    </source>
</evidence>
<evidence type="ECO:0000256" key="2">
    <source>
        <dbReference type="ARBA" id="ARBA00023242"/>
    </source>
</evidence>
<dbReference type="PROSITE" id="PS50102">
    <property type="entry name" value="RRM"/>
    <property type="match status" value="1"/>
</dbReference>
<gene>
    <name evidence="6" type="ORF">OFLC_LOCUS10686</name>
</gene>
<dbReference type="GO" id="GO:0000785">
    <property type="term" value="C:chromatin"/>
    <property type="evidence" value="ECO:0007669"/>
    <property type="project" value="TreeGrafter"/>
</dbReference>
<dbReference type="GO" id="GO:0003723">
    <property type="term" value="F:RNA binding"/>
    <property type="evidence" value="ECO:0007669"/>
    <property type="project" value="UniProtKB-UniRule"/>
</dbReference>
<dbReference type="PANTHER" id="PTHR48033">
    <property type="entry name" value="RNA-BINDING (RRM/RBD/RNP MOTIFS) FAMILY PROTEIN"/>
    <property type="match status" value="1"/>
</dbReference>
<protein>
    <submittedName>
        <fullName evidence="8">RRM domain-containing protein</fullName>
    </submittedName>
</protein>
<reference evidence="6 7" key="2">
    <citation type="submission" date="2018-11" db="EMBL/GenBank/DDBJ databases">
        <authorList>
            <consortium name="Pathogen Informatics"/>
        </authorList>
    </citation>
    <scope>NUCLEOTIDE SEQUENCE [LARGE SCALE GENOMIC DNA]</scope>
</reference>
<accession>A0A183HT72</accession>
<dbReference type="SUPFAM" id="SSF54928">
    <property type="entry name" value="RNA-binding domain, RBD"/>
    <property type="match status" value="1"/>
</dbReference>